<evidence type="ECO:0000259" key="1">
    <source>
        <dbReference type="Pfam" id="PF13154"/>
    </source>
</evidence>
<sequence length="455" mass="51782">MAYSQEEIDQAAAVDIVGLAQEHGMELTNETERFYRLVKHDSLVIDRAKNYFHWNSQGFGGNSIKFAQTFLTDQSKPDSARFKDAVALLLNNKNLSTSEVTYQHTPYVFDSRKVSPDFSQAKKYLTEQRGLSPSLVDNLHNEGLIQQNKSGSVLFLWRDPATQEVMGSSIQGTQIDHERYGKRGTFKRIDKDSTTGYGFAVGPKDADTLHFFESSIDLVSYLQLKGRDPRAQYVSMEGLKNEVISHYLADNLNARPTVPDKIVLNVDNDAAGQRFSDQYLLLSWIDRRNGKELAIERELPGDEQIPLAQWRDYEQSATKHGVNPYVLYAIDKASRNLQPGTVANGQKIHTPFTDQDNHRVATEEVATLVPPNFSGSSLSQWAEMTRTWNEGNEAGVQRFGLKCQHYYNQATQGVARKIVWDNEPRVKDWNDITKNNLHREMRFAPQMKQKGLERE</sequence>
<feature type="domain" description="DUF3991" evidence="1">
    <location>
        <begin position="123"/>
        <end position="204"/>
    </location>
</feature>
<dbReference type="SUPFAM" id="SSF57783">
    <property type="entry name" value="Zinc beta-ribbon"/>
    <property type="match status" value="1"/>
</dbReference>
<dbReference type="EMBL" id="JAQSGK010000035">
    <property type="protein sequence ID" value="MEE6716481.1"/>
    <property type="molecule type" value="Genomic_DNA"/>
</dbReference>
<reference evidence="2 3" key="1">
    <citation type="submission" date="2023-02" db="EMBL/GenBank/DDBJ databases">
        <title>The predominant lactic acid bacteria and yeasts involved in the spontaneous fermentation of millet during the production of the traditional porridge Hausa koko in Ghana.</title>
        <authorList>
            <person name="Atter A."/>
            <person name="Diaz M."/>
        </authorList>
    </citation>
    <scope>NUCLEOTIDE SEQUENCE [LARGE SCALE GENOMIC DNA]</scope>
    <source>
        <strain evidence="2 3">FI11640</strain>
    </source>
</reference>
<organism evidence="2 3">
    <name type="scientific">Schleiferilactobacillus harbinensis</name>
    <dbReference type="NCBI Taxonomy" id="304207"/>
    <lineage>
        <taxon>Bacteria</taxon>
        <taxon>Bacillati</taxon>
        <taxon>Bacillota</taxon>
        <taxon>Bacilli</taxon>
        <taxon>Lactobacillales</taxon>
        <taxon>Lactobacillaceae</taxon>
        <taxon>Schleiferilactobacillus</taxon>
    </lineage>
</organism>
<dbReference type="Proteomes" id="UP001330016">
    <property type="component" value="Unassembled WGS sequence"/>
</dbReference>
<gene>
    <name evidence="2" type="ORF">PS435_11480</name>
</gene>
<dbReference type="RefSeq" id="WP_331244137.1">
    <property type="nucleotide sequence ID" value="NZ_JAQSGJ010000035.1"/>
</dbReference>
<dbReference type="Gene3D" id="3.40.1360.10">
    <property type="match status" value="1"/>
</dbReference>
<comment type="caution">
    <text evidence="2">The sequence shown here is derived from an EMBL/GenBank/DDBJ whole genome shotgun (WGS) entry which is preliminary data.</text>
</comment>
<accession>A0ABU7T1I3</accession>
<keyword evidence="3" id="KW-1185">Reference proteome</keyword>
<dbReference type="InterPro" id="IPR025054">
    <property type="entry name" value="DUF3991"/>
</dbReference>
<evidence type="ECO:0000313" key="3">
    <source>
        <dbReference type="Proteomes" id="UP001330016"/>
    </source>
</evidence>
<name>A0ABU7T1I3_9LACO</name>
<dbReference type="Pfam" id="PF13155">
    <property type="entry name" value="Toprim_2"/>
    <property type="match status" value="1"/>
</dbReference>
<dbReference type="Pfam" id="PF13154">
    <property type="entry name" value="DUF3991"/>
    <property type="match status" value="1"/>
</dbReference>
<evidence type="ECO:0000313" key="2">
    <source>
        <dbReference type="EMBL" id="MEE6716481.1"/>
    </source>
</evidence>
<protein>
    <submittedName>
        <fullName evidence="2">DUF3991 domain-containing protein</fullName>
    </submittedName>
</protein>
<proteinExistence type="predicted"/>